<dbReference type="PANTHER" id="PTHR12128">
    <property type="entry name" value="DIHYDRODIPICOLINATE SYNTHASE"/>
    <property type="match status" value="1"/>
</dbReference>
<keyword evidence="4" id="KW-0963">Cytoplasm</keyword>
<dbReference type="EMBL" id="UINC01001649">
    <property type="protein sequence ID" value="SUZ85722.1"/>
    <property type="molecule type" value="Genomic_DNA"/>
</dbReference>
<dbReference type="InterPro" id="IPR020625">
    <property type="entry name" value="Schiff_base-form_aldolases_AS"/>
</dbReference>
<keyword evidence="8" id="KW-0456">Lyase</keyword>
<keyword evidence="7" id="KW-0457">Lysine biosynthesis</keyword>
<dbReference type="InterPro" id="IPR020624">
    <property type="entry name" value="Schiff_base-form_aldolases_CS"/>
</dbReference>
<name>A0A381R1Z8_9ZZZZ</name>
<dbReference type="InterPro" id="IPR013785">
    <property type="entry name" value="Aldolase_TIM"/>
</dbReference>
<dbReference type="GO" id="GO:0009089">
    <property type="term" value="P:lysine biosynthetic process via diaminopimelate"/>
    <property type="evidence" value="ECO:0007669"/>
    <property type="project" value="UniProtKB-UniPathway"/>
</dbReference>
<dbReference type="AlphaFoldDB" id="A0A381R1Z8"/>
<accession>A0A381R1Z8</accession>
<dbReference type="PRINTS" id="PR00146">
    <property type="entry name" value="DHPICSNTHASE"/>
</dbReference>
<keyword evidence="6" id="KW-0220">Diaminopimelate biosynthesis</keyword>
<evidence type="ECO:0000256" key="2">
    <source>
        <dbReference type="ARBA" id="ARBA00005120"/>
    </source>
</evidence>
<comment type="pathway">
    <text evidence="2">Amino-acid biosynthesis; L-lysine biosynthesis via DAP pathway; (S)-tetrahydrodipicolinate from L-aspartate: step 3/4.</text>
</comment>
<dbReference type="Pfam" id="PF00701">
    <property type="entry name" value="DHDPS"/>
    <property type="match status" value="1"/>
</dbReference>
<dbReference type="GO" id="GO:0005829">
    <property type="term" value="C:cytosol"/>
    <property type="evidence" value="ECO:0007669"/>
    <property type="project" value="TreeGrafter"/>
</dbReference>
<evidence type="ECO:0000256" key="8">
    <source>
        <dbReference type="ARBA" id="ARBA00023239"/>
    </source>
</evidence>
<dbReference type="HAMAP" id="MF_00418">
    <property type="entry name" value="DapA"/>
    <property type="match status" value="1"/>
</dbReference>
<dbReference type="NCBIfam" id="TIGR00674">
    <property type="entry name" value="dapA"/>
    <property type="match status" value="1"/>
</dbReference>
<evidence type="ECO:0000256" key="9">
    <source>
        <dbReference type="ARBA" id="ARBA00023270"/>
    </source>
</evidence>
<dbReference type="GO" id="GO:0008840">
    <property type="term" value="F:4-hydroxy-tetrahydrodipicolinate synthase activity"/>
    <property type="evidence" value="ECO:0007669"/>
    <property type="project" value="UniProtKB-EC"/>
</dbReference>
<dbReference type="InterPro" id="IPR005263">
    <property type="entry name" value="DapA"/>
</dbReference>
<dbReference type="CDD" id="cd00950">
    <property type="entry name" value="DHDPS"/>
    <property type="match status" value="1"/>
</dbReference>
<dbReference type="UniPathway" id="UPA00034">
    <property type="reaction ID" value="UER00017"/>
</dbReference>
<evidence type="ECO:0000256" key="6">
    <source>
        <dbReference type="ARBA" id="ARBA00022915"/>
    </source>
</evidence>
<dbReference type="SMART" id="SM01130">
    <property type="entry name" value="DHDPS"/>
    <property type="match status" value="1"/>
</dbReference>
<dbReference type="PROSITE" id="PS00666">
    <property type="entry name" value="DHDPS_2"/>
    <property type="match status" value="1"/>
</dbReference>
<dbReference type="InterPro" id="IPR002220">
    <property type="entry name" value="DapA-like"/>
</dbReference>
<dbReference type="PANTHER" id="PTHR12128:SF66">
    <property type="entry name" value="4-HYDROXY-2-OXOGLUTARATE ALDOLASE, MITOCHONDRIAL"/>
    <property type="match status" value="1"/>
</dbReference>
<dbReference type="PROSITE" id="PS00665">
    <property type="entry name" value="DHDPS_1"/>
    <property type="match status" value="1"/>
</dbReference>
<keyword evidence="5" id="KW-0028">Amino-acid biosynthesis</keyword>
<gene>
    <name evidence="11" type="ORF">METZ01_LOCUS38576</name>
</gene>
<reference evidence="11" key="1">
    <citation type="submission" date="2018-05" db="EMBL/GenBank/DDBJ databases">
        <authorList>
            <person name="Lanie J.A."/>
            <person name="Ng W.-L."/>
            <person name="Kazmierczak K.M."/>
            <person name="Andrzejewski T.M."/>
            <person name="Davidsen T.M."/>
            <person name="Wayne K.J."/>
            <person name="Tettelin H."/>
            <person name="Glass J.I."/>
            <person name="Rusch D."/>
            <person name="Podicherti R."/>
            <person name="Tsui H.-C.T."/>
            <person name="Winkler M.E."/>
        </authorList>
    </citation>
    <scope>NUCLEOTIDE SEQUENCE</scope>
</reference>
<dbReference type="PIRSF" id="PIRSF001365">
    <property type="entry name" value="DHDPS"/>
    <property type="match status" value="1"/>
</dbReference>
<organism evidence="11">
    <name type="scientific">marine metagenome</name>
    <dbReference type="NCBI Taxonomy" id="408172"/>
    <lineage>
        <taxon>unclassified sequences</taxon>
        <taxon>metagenomes</taxon>
        <taxon>ecological metagenomes</taxon>
    </lineage>
</organism>
<comment type="catalytic activity">
    <reaction evidence="10">
        <text>L-aspartate 4-semialdehyde + pyruvate = (2S,4S)-4-hydroxy-2,3,4,5-tetrahydrodipicolinate + H2O + H(+)</text>
        <dbReference type="Rhea" id="RHEA:34171"/>
        <dbReference type="ChEBI" id="CHEBI:15361"/>
        <dbReference type="ChEBI" id="CHEBI:15377"/>
        <dbReference type="ChEBI" id="CHEBI:15378"/>
        <dbReference type="ChEBI" id="CHEBI:67139"/>
        <dbReference type="ChEBI" id="CHEBI:537519"/>
        <dbReference type="EC" id="4.3.3.7"/>
    </reaction>
</comment>
<sequence length="295" mass="31831">MFNVKGSIVALVTPMEQDGNISWQSLFDLIDWHIVSGTSAIVSVGTTGESATLDVAEHIQVIEQSVNHSAGRIPIIAGTGANSTKEATYLTSSAKEAGASAALLVTPYYNRPTQKGLIEHYSEIASEVDIPQILYNVPTRTACDLLPETVADLSKIENIVGIKEASPDPERLSQLKNKIHDESFFLYSGDDVTACKFLNGGGHGIISVTANVVPEKISKICELALSGLAKEAHQADSKITNLHDALFIETSPIPVKWVLNRLGRIPPGIRLPLTILDEEYVPKIELILNKLGLTN</sequence>
<evidence type="ECO:0000256" key="3">
    <source>
        <dbReference type="ARBA" id="ARBA00012086"/>
    </source>
</evidence>
<dbReference type="Gene3D" id="3.20.20.70">
    <property type="entry name" value="Aldolase class I"/>
    <property type="match status" value="1"/>
</dbReference>
<evidence type="ECO:0000256" key="10">
    <source>
        <dbReference type="ARBA" id="ARBA00047836"/>
    </source>
</evidence>
<protein>
    <recommendedName>
        <fullName evidence="3">4-hydroxy-tetrahydrodipicolinate synthase</fullName>
        <ecNumber evidence="3">4.3.3.7</ecNumber>
    </recommendedName>
</protein>
<proteinExistence type="inferred from homology"/>
<dbReference type="SUPFAM" id="SSF51569">
    <property type="entry name" value="Aldolase"/>
    <property type="match status" value="1"/>
</dbReference>
<evidence type="ECO:0000313" key="11">
    <source>
        <dbReference type="EMBL" id="SUZ85722.1"/>
    </source>
</evidence>
<comment type="function">
    <text evidence="1">Catalyzes the condensation of (S)-aspartate-beta-semialdehyde [(S)-ASA] and pyruvate to 4-hydroxy-tetrahydrodipicolinate (HTPA).</text>
</comment>
<evidence type="ECO:0000256" key="5">
    <source>
        <dbReference type="ARBA" id="ARBA00022605"/>
    </source>
</evidence>
<evidence type="ECO:0000256" key="7">
    <source>
        <dbReference type="ARBA" id="ARBA00023154"/>
    </source>
</evidence>
<dbReference type="GO" id="GO:0019877">
    <property type="term" value="P:diaminopimelate biosynthetic process"/>
    <property type="evidence" value="ECO:0007669"/>
    <property type="project" value="UniProtKB-KW"/>
</dbReference>
<evidence type="ECO:0000256" key="1">
    <source>
        <dbReference type="ARBA" id="ARBA00003294"/>
    </source>
</evidence>
<keyword evidence="9" id="KW-0704">Schiff base</keyword>
<dbReference type="EC" id="4.3.3.7" evidence="3"/>
<evidence type="ECO:0000256" key="4">
    <source>
        <dbReference type="ARBA" id="ARBA00022490"/>
    </source>
</evidence>